<name>M0DTE7_9EURY</name>
<dbReference type="STRING" id="1227484.C471_09350"/>
<keyword evidence="3" id="KW-0472">Membrane</keyword>
<gene>
    <name evidence="4" type="ORF">C471_09350</name>
</gene>
<dbReference type="RefSeq" id="WP_004048501.1">
    <property type="nucleotide sequence ID" value="NZ_AOJE01000051.1"/>
</dbReference>
<dbReference type="eggNOG" id="arCOG13370">
    <property type="taxonomic scope" value="Archaea"/>
</dbReference>
<feature type="transmembrane region" description="Helical" evidence="3">
    <location>
        <begin position="6"/>
        <end position="22"/>
    </location>
</feature>
<feature type="compositionally biased region" description="Polar residues" evidence="2">
    <location>
        <begin position="328"/>
        <end position="343"/>
    </location>
</feature>
<reference evidence="4 5" key="1">
    <citation type="journal article" date="2014" name="PLoS Genet.">
        <title>Phylogenetically driven sequencing of extremely halophilic archaea reveals strategies for static and dynamic osmo-response.</title>
        <authorList>
            <person name="Becker E.A."/>
            <person name="Seitzer P.M."/>
            <person name="Tritt A."/>
            <person name="Larsen D."/>
            <person name="Krusor M."/>
            <person name="Yao A.I."/>
            <person name="Wu D."/>
            <person name="Madern D."/>
            <person name="Eisen J.A."/>
            <person name="Darling A.E."/>
            <person name="Facciotti M.T."/>
        </authorList>
    </citation>
    <scope>NUCLEOTIDE SEQUENCE [LARGE SCALE GENOMIC DNA]</scope>
    <source>
        <strain evidence="4 5">DSM 1137</strain>
    </source>
</reference>
<sequence>MIETIAAVTIAVVVILLALWYTRRKMREDFDDATEHIDNGDPDAEHVKGSSSIPIRARASGLSMTAKVLFGAIGGIFLIVGIFAFQTIRTGSPAEVMFADQLITGGQVAVGAVVGIIGVNMAQQSVGTHHVVYETESGDVQTESVPINVSSMEADTEGNAVVTEYARTRVFGLFRRTKHVAEDATLDGTHRAPGKPIKHQIPQHAIEIGENEWITRTAEQTPTQSPDVEADYVYSSPIELSYDKFVDMQEANRRKDIRLTSLESTVAVLEKELEKLERRLKSGQYKEEQAVLQKIEQVSDIISQASSDPDAQSNPRDTHVNIPDAKQNGASTQPSAATDGGSQ</sequence>
<keyword evidence="5" id="KW-1185">Reference proteome</keyword>
<feature type="compositionally biased region" description="Polar residues" evidence="2">
    <location>
        <begin position="301"/>
        <end position="315"/>
    </location>
</feature>
<accession>M0DTE7</accession>
<keyword evidence="3" id="KW-0812">Transmembrane</keyword>
<keyword evidence="1" id="KW-0175">Coiled coil</keyword>
<dbReference type="EMBL" id="AOJE01000051">
    <property type="protein sequence ID" value="ELZ38765.1"/>
    <property type="molecule type" value="Genomic_DNA"/>
</dbReference>
<feature type="transmembrane region" description="Helical" evidence="3">
    <location>
        <begin position="68"/>
        <end position="88"/>
    </location>
</feature>
<evidence type="ECO:0000256" key="3">
    <source>
        <dbReference type="SAM" id="Phobius"/>
    </source>
</evidence>
<evidence type="ECO:0000313" key="4">
    <source>
        <dbReference type="EMBL" id="ELZ38765.1"/>
    </source>
</evidence>
<dbReference type="AlphaFoldDB" id="M0DTE7"/>
<feature type="region of interest" description="Disordered" evidence="2">
    <location>
        <begin position="301"/>
        <end position="343"/>
    </location>
</feature>
<keyword evidence="3" id="KW-1133">Transmembrane helix</keyword>
<dbReference type="PATRIC" id="fig|1227484.4.peg.1865"/>
<comment type="caution">
    <text evidence="4">The sequence shown here is derived from an EMBL/GenBank/DDBJ whole genome shotgun (WGS) entry which is preliminary data.</text>
</comment>
<evidence type="ECO:0000313" key="5">
    <source>
        <dbReference type="Proteomes" id="UP000011514"/>
    </source>
</evidence>
<organism evidence="4 5">
    <name type="scientific">Halorubrum saccharovorum DSM 1137</name>
    <dbReference type="NCBI Taxonomy" id="1227484"/>
    <lineage>
        <taxon>Archaea</taxon>
        <taxon>Methanobacteriati</taxon>
        <taxon>Methanobacteriota</taxon>
        <taxon>Stenosarchaea group</taxon>
        <taxon>Halobacteria</taxon>
        <taxon>Halobacteriales</taxon>
        <taxon>Haloferacaceae</taxon>
        <taxon>Halorubrum</taxon>
    </lineage>
</organism>
<proteinExistence type="predicted"/>
<dbReference type="Proteomes" id="UP000011514">
    <property type="component" value="Unassembled WGS sequence"/>
</dbReference>
<evidence type="ECO:0000256" key="1">
    <source>
        <dbReference type="SAM" id="Coils"/>
    </source>
</evidence>
<evidence type="ECO:0000256" key="2">
    <source>
        <dbReference type="SAM" id="MobiDB-lite"/>
    </source>
</evidence>
<protein>
    <submittedName>
        <fullName evidence="4">Uncharacterized protein</fullName>
    </submittedName>
</protein>
<feature type="coiled-coil region" evidence="1">
    <location>
        <begin position="259"/>
        <end position="286"/>
    </location>
</feature>
<dbReference type="OrthoDB" id="327998at2157"/>